<gene>
    <name evidence="6" type="ORF">IB75_02470</name>
</gene>
<feature type="compositionally biased region" description="Basic and acidic residues" evidence="5">
    <location>
        <begin position="126"/>
        <end position="145"/>
    </location>
</feature>
<comment type="caution">
    <text evidence="6">The sequence shown here is derived from an EMBL/GenBank/DDBJ whole genome shotgun (WGS) entry which is preliminary data.</text>
</comment>
<name>A0A0E2ZA39_9GAMM</name>
<feature type="transmembrane region" description="Helical" evidence="4">
    <location>
        <begin position="6"/>
        <end position="25"/>
    </location>
</feature>
<feature type="transmembrane region" description="Helical" evidence="4">
    <location>
        <begin position="37"/>
        <end position="55"/>
    </location>
</feature>
<evidence type="ECO:0000256" key="1">
    <source>
        <dbReference type="ARBA" id="ARBA00005698"/>
    </source>
</evidence>
<dbReference type="GO" id="GO:0005886">
    <property type="term" value="C:plasma membrane"/>
    <property type="evidence" value="ECO:0007669"/>
    <property type="project" value="UniProtKB-SubCell"/>
</dbReference>
<dbReference type="OrthoDB" id="9814997at2"/>
<dbReference type="InterPro" id="IPR001457">
    <property type="entry name" value="NADH_UbQ/plastoQ_OxRdtase_su6"/>
</dbReference>
<evidence type="ECO:0000256" key="2">
    <source>
        <dbReference type="ARBA" id="ARBA00019907"/>
    </source>
</evidence>
<dbReference type="EC" id="7.1.1.-" evidence="4"/>
<organism evidence="6 7">
    <name type="scientific">Nitrosococcus oceani C-27</name>
    <dbReference type="NCBI Taxonomy" id="314279"/>
    <lineage>
        <taxon>Bacteria</taxon>
        <taxon>Pseudomonadati</taxon>
        <taxon>Pseudomonadota</taxon>
        <taxon>Gammaproteobacteria</taxon>
        <taxon>Chromatiales</taxon>
        <taxon>Chromatiaceae</taxon>
        <taxon>Nitrosococcus</taxon>
    </lineage>
</organism>
<evidence type="ECO:0000313" key="7">
    <source>
        <dbReference type="Proteomes" id="UP000028839"/>
    </source>
</evidence>
<feature type="compositionally biased region" description="Polar residues" evidence="5">
    <location>
        <begin position="110"/>
        <end position="120"/>
    </location>
</feature>
<evidence type="ECO:0000256" key="5">
    <source>
        <dbReference type="SAM" id="MobiDB-lite"/>
    </source>
</evidence>
<sequence length="265" mass="28853">MEVSPVLQWAAFGIFAFISIAGALGMATTMSMFRSGIFLMASFIGVAGLFILLLADLLALLQIMMYIGGMLVMILFMLLFSGDPGGGMMSTHMRLRGPEWFFSLGLARSPSGTDGNNANDSSDKEEDQRDQARDSHQEEGEKEESNDMSMFTPAKRGAAGLALGIGVLLIALLLWRPHWAVVAQMPDPDSPRRIGHLLMDKYMIAFEGAGLLILLGIFGAVLLQRPGKYPDSAHREELRAAVEDAPAPVKTDPLKPLGLDRDREK</sequence>
<keyword evidence="4" id="KW-0472">Membrane</keyword>
<comment type="subunit">
    <text evidence="3">Composed of 13 different subunits. Subunits NuoA, H, J, K, L, M, N constitute the membrane sector of the complex.</text>
</comment>
<dbReference type="GO" id="GO:0048038">
    <property type="term" value="F:quinone binding"/>
    <property type="evidence" value="ECO:0007669"/>
    <property type="project" value="UniProtKB-UniRule"/>
</dbReference>
<feature type="transmembrane region" description="Helical" evidence="4">
    <location>
        <begin position="202"/>
        <end position="223"/>
    </location>
</feature>
<dbReference type="Gene3D" id="1.20.120.1200">
    <property type="entry name" value="NADH-ubiquinone/plastoquinone oxidoreductase chain 6, subunit NuoJ"/>
    <property type="match status" value="2"/>
</dbReference>
<keyword evidence="6" id="KW-0830">Ubiquinone</keyword>
<accession>A0A0E2ZA39</accession>
<comment type="catalytic activity">
    <reaction evidence="4">
        <text>a quinone + NADH + 5 H(+)(in) = a quinol + NAD(+) + 4 H(+)(out)</text>
        <dbReference type="Rhea" id="RHEA:57888"/>
        <dbReference type="ChEBI" id="CHEBI:15378"/>
        <dbReference type="ChEBI" id="CHEBI:24646"/>
        <dbReference type="ChEBI" id="CHEBI:57540"/>
        <dbReference type="ChEBI" id="CHEBI:57945"/>
        <dbReference type="ChEBI" id="CHEBI:132124"/>
    </reaction>
</comment>
<dbReference type="AlphaFoldDB" id="A0A0E2ZA39"/>
<protein>
    <recommendedName>
        <fullName evidence="2 4">NADH-quinone oxidoreductase subunit J</fullName>
        <ecNumber evidence="4">7.1.1.-</ecNumber>
    </recommendedName>
</protein>
<comment type="subcellular location">
    <subcellularLocation>
        <location evidence="4">Cell membrane</location>
        <topology evidence="4">Multi-pass membrane protein</topology>
    </subcellularLocation>
</comment>
<comment type="function">
    <text evidence="4">NDH-1 shuttles electrons from NADH, via FMN and iron-sulfur (Fe-S) centers, to quinones in the respiratory chain. Couples the redox reaction to proton translocation (for every two electrons transferred, four hydrogen ions are translocated across the cytoplasmic membrane), and thus conserves the redox energy in a proton gradient.</text>
</comment>
<feature type="transmembrane region" description="Helical" evidence="4">
    <location>
        <begin position="158"/>
        <end position="175"/>
    </location>
</feature>
<feature type="region of interest" description="Disordered" evidence="5">
    <location>
        <begin position="240"/>
        <end position="265"/>
    </location>
</feature>
<evidence type="ECO:0000256" key="3">
    <source>
        <dbReference type="ARBA" id="ARBA00025811"/>
    </source>
</evidence>
<dbReference type="InterPro" id="IPR042106">
    <property type="entry name" value="Nuo/plastoQ_OxRdtase_6_NuoJ"/>
</dbReference>
<feature type="region of interest" description="Disordered" evidence="5">
    <location>
        <begin position="109"/>
        <end position="150"/>
    </location>
</feature>
<keyword evidence="4" id="KW-1133">Transmembrane helix</keyword>
<evidence type="ECO:0000256" key="4">
    <source>
        <dbReference type="RuleBase" id="RU004429"/>
    </source>
</evidence>
<feature type="transmembrane region" description="Helical" evidence="4">
    <location>
        <begin position="61"/>
        <end position="80"/>
    </location>
</feature>
<keyword evidence="4" id="KW-0874">Quinone</keyword>
<dbReference type="Proteomes" id="UP000028839">
    <property type="component" value="Unassembled WGS sequence"/>
</dbReference>
<keyword evidence="4" id="KW-0520">NAD</keyword>
<dbReference type="EMBL" id="JPGN01000016">
    <property type="protein sequence ID" value="KFI20575.1"/>
    <property type="molecule type" value="Genomic_DNA"/>
</dbReference>
<proteinExistence type="inferred from homology"/>
<dbReference type="Pfam" id="PF00499">
    <property type="entry name" value="Oxidored_q3"/>
    <property type="match status" value="1"/>
</dbReference>
<comment type="similarity">
    <text evidence="1 4">Belongs to the complex I subunit 6 family.</text>
</comment>
<keyword evidence="4" id="KW-0812">Transmembrane</keyword>
<dbReference type="PANTHER" id="PTHR33269">
    <property type="entry name" value="NADH-UBIQUINONE OXIDOREDUCTASE CHAIN 6"/>
    <property type="match status" value="1"/>
</dbReference>
<evidence type="ECO:0000313" key="6">
    <source>
        <dbReference type="EMBL" id="KFI20575.1"/>
    </source>
</evidence>
<dbReference type="PANTHER" id="PTHR33269:SF17">
    <property type="entry name" value="NADH-UBIQUINONE OXIDOREDUCTASE CHAIN 6"/>
    <property type="match status" value="1"/>
</dbReference>
<reference evidence="6 7" key="1">
    <citation type="submission" date="2014-07" db="EMBL/GenBank/DDBJ databases">
        <title>Comparative analysis of Nitrosococcus oceani genome inventories of strains from Pacific and Atlantic gyres.</title>
        <authorList>
            <person name="Lim C.K."/>
            <person name="Wang L."/>
            <person name="Sayavedra-Soto L.A."/>
            <person name="Klotz M.G."/>
        </authorList>
    </citation>
    <scope>NUCLEOTIDE SEQUENCE [LARGE SCALE GENOMIC DNA]</scope>
    <source>
        <strain evidence="6 7">C-27</strain>
    </source>
</reference>
<keyword evidence="4" id="KW-1003">Cell membrane</keyword>
<dbReference type="GO" id="GO:0008137">
    <property type="term" value="F:NADH dehydrogenase (ubiquinone) activity"/>
    <property type="evidence" value="ECO:0007669"/>
    <property type="project" value="UniProtKB-UniRule"/>
</dbReference>
<dbReference type="HOGENOM" id="CLU_071548_0_0_6"/>